<feature type="compositionally biased region" description="Low complexity" evidence="6">
    <location>
        <begin position="280"/>
        <end position="292"/>
    </location>
</feature>
<dbReference type="STRING" id="375574.GCA_001418035_01586"/>
<dbReference type="InterPro" id="IPR055342">
    <property type="entry name" value="MreC_beta-barrel_core"/>
</dbReference>
<dbReference type="Proteomes" id="UP000243535">
    <property type="component" value="Unassembled WGS sequence"/>
</dbReference>
<dbReference type="NCBIfam" id="TIGR00219">
    <property type="entry name" value="mreC"/>
    <property type="match status" value="1"/>
</dbReference>
<feature type="region of interest" description="Disordered" evidence="6">
    <location>
        <begin position="280"/>
        <end position="299"/>
    </location>
</feature>
<dbReference type="GO" id="GO:0008360">
    <property type="term" value="P:regulation of cell shape"/>
    <property type="evidence" value="ECO:0007669"/>
    <property type="project" value="UniProtKB-KW"/>
</dbReference>
<dbReference type="AlphaFoldDB" id="A0A0K6GYE4"/>
<gene>
    <name evidence="8" type="ORF">Ga0061063_1794</name>
</gene>
<feature type="domain" description="Rod shape-determining protein MreC beta-barrel core" evidence="7">
    <location>
        <begin position="128"/>
        <end position="273"/>
    </location>
</feature>
<protein>
    <recommendedName>
        <fullName evidence="2 5">Cell shape-determining protein MreC</fullName>
    </recommendedName>
    <alternativeName>
        <fullName evidence="4 5">Cell shape protein MreC</fullName>
    </alternativeName>
</protein>
<name>A0A0K6GYE4_9NEIS</name>
<dbReference type="InterPro" id="IPR042175">
    <property type="entry name" value="Cell/Rod_MreC_2"/>
</dbReference>
<dbReference type="PIRSF" id="PIRSF038471">
    <property type="entry name" value="MreC"/>
    <property type="match status" value="1"/>
</dbReference>
<keyword evidence="3 5" id="KW-0133">Cell shape</keyword>
<reference evidence="9" key="1">
    <citation type="submission" date="2015-08" db="EMBL/GenBank/DDBJ databases">
        <authorList>
            <person name="Varghese N."/>
        </authorList>
    </citation>
    <scope>NUCLEOTIDE SEQUENCE [LARGE SCALE GENOMIC DNA]</scope>
    <source>
        <strain evidence="9">DSM 17901</strain>
    </source>
</reference>
<evidence type="ECO:0000256" key="4">
    <source>
        <dbReference type="ARBA" id="ARBA00032089"/>
    </source>
</evidence>
<comment type="similarity">
    <text evidence="1 5">Belongs to the MreC family.</text>
</comment>
<dbReference type="OrthoDB" id="9808025at2"/>
<evidence type="ECO:0000256" key="5">
    <source>
        <dbReference type="PIRNR" id="PIRNR038471"/>
    </source>
</evidence>
<evidence type="ECO:0000259" key="7">
    <source>
        <dbReference type="Pfam" id="PF04085"/>
    </source>
</evidence>
<evidence type="ECO:0000256" key="3">
    <source>
        <dbReference type="ARBA" id="ARBA00022960"/>
    </source>
</evidence>
<proteinExistence type="inferred from homology"/>
<evidence type="ECO:0000256" key="1">
    <source>
        <dbReference type="ARBA" id="ARBA00009369"/>
    </source>
</evidence>
<sequence length="299" mass="32342">MDFANSPSFFRHGPRPGARAALCAFLSLALLIGDSRFGLMERAREGLSVVLYPLQWAVNLPVSAGRHASDFFTTQTTLKLENDALRTRELAMASQLARLRTLEREHAELRSLNALRDRMPGAGQMAEVLYTGRDPFSYKLIIDKGQDAAVRAGQPVVDGDGLLGQVTRTQPLTAEVTLITDKSLMVPVMIERTGVRAILYGYGGGVDLRFLPAHADVNTGDILVTSGIDGVYPAGLRVARVVHVERNTGSAFARLTVLPLAGVQKSRFVLVMQTRSDMPARPAASAPAAEAAGRGHRRK</sequence>
<dbReference type="PANTHER" id="PTHR34138:SF1">
    <property type="entry name" value="CELL SHAPE-DETERMINING PROTEIN MREC"/>
    <property type="match status" value="1"/>
</dbReference>
<organism evidence="8 9">
    <name type="scientific">Gulbenkiania indica</name>
    <dbReference type="NCBI Taxonomy" id="375574"/>
    <lineage>
        <taxon>Bacteria</taxon>
        <taxon>Pseudomonadati</taxon>
        <taxon>Pseudomonadota</taxon>
        <taxon>Betaproteobacteria</taxon>
        <taxon>Neisseriales</taxon>
        <taxon>Chromobacteriaceae</taxon>
        <taxon>Gulbenkiania</taxon>
    </lineage>
</organism>
<dbReference type="PANTHER" id="PTHR34138">
    <property type="entry name" value="CELL SHAPE-DETERMINING PROTEIN MREC"/>
    <property type="match status" value="1"/>
</dbReference>
<evidence type="ECO:0000256" key="2">
    <source>
        <dbReference type="ARBA" id="ARBA00013855"/>
    </source>
</evidence>
<comment type="function">
    <text evidence="5">Involved in formation and maintenance of cell shape.</text>
</comment>
<evidence type="ECO:0000256" key="6">
    <source>
        <dbReference type="SAM" id="MobiDB-lite"/>
    </source>
</evidence>
<dbReference type="Gene3D" id="2.40.10.350">
    <property type="entry name" value="Rod shape-determining protein MreC, domain 2"/>
    <property type="match status" value="1"/>
</dbReference>
<accession>A0A0K6GYE4</accession>
<dbReference type="EMBL" id="CYHA01000003">
    <property type="protein sequence ID" value="CUA83538.1"/>
    <property type="molecule type" value="Genomic_DNA"/>
</dbReference>
<evidence type="ECO:0000313" key="8">
    <source>
        <dbReference type="EMBL" id="CUA83538.1"/>
    </source>
</evidence>
<evidence type="ECO:0000313" key="9">
    <source>
        <dbReference type="Proteomes" id="UP000243535"/>
    </source>
</evidence>
<dbReference type="Pfam" id="PF04085">
    <property type="entry name" value="MreC"/>
    <property type="match status" value="1"/>
</dbReference>
<dbReference type="InterPro" id="IPR007221">
    <property type="entry name" value="MreC"/>
</dbReference>
<dbReference type="GO" id="GO:0005886">
    <property type="term" value="C:plasma membrane"/>
    <property type="evidence" value="ECO:0007669"/>
    <property type="project" value="TreeGrafter"/>
</dbReference>
<dbReference type="RefSeq" id="WP_055433942.1">
    <property type="nucleotide sequence ID" value="NZ_CYHA01000003.1"/>
</dbReference>
<dbReference type="Gene3D" id="2.40.10.340">
    <property type="entry name" value="Rod shape-determining protein MreC, domain 1"/>
    <property type="match status" value="1"/>
</dbReference>
<keyword evidence="9" id="KW-1185">Reference proteome</keyword>
<dbReference type="InterPro" id="IPR042177">
    <property type="entry name" value="Cell/Rod_1"/>
</dbReference>